<keyword evidence="3 5" id="KW-0012">Acyltransferase</keyword>
<organism evidence="5 6">
    <name type="scientific">Zhongshania guokunii</name>
    <dbReference type="NCBI Taxonomy" id="641783"/>
    <lineage>
        <taxon>Bacteria</taxon>
        <taxon>Pseudomonadati</taxon>
        <taxon>Pseudomonadota</taxon>
        <taxon>Gammaproteobacteria</taxon>
        <taxon>Cellvibrionales</taxon>
        <taxon>Spongiibacteraceae</taxon>
        <taxon>Zhongshania</taxon>
    </lineage>
</organism>
<dbReference type="EMBL" id="JBFRYA010000013">
    <property type="protein sequence ID" value="MEX1670130.1"/>
    <property type="molecule type" value="Genomic_DNA"/>
</dbReference>
<feature type="domain" description="Phospholipid/glycerol acyltransferase" evidence="4">
    <location>
        <begin position="19"/>
        <end position="131"/>
    </location>
</feature>
<name>A0ABV3U9J5_9GAMM</name>
<evidence type="ECO:0000256" key="3">
    <source>
        <dbReference type="ARBA" id="ARBA00023315"/>
    </source>
</evidence>
<proteinExistence type="predicted"/>
<reference evidence="5 6" key="1">
    <citation type="journal article" date="2011" name="Int. J. Syst. Evol. Microbiol.">
        <title>Zhongshania antarctica gen. nov., sp. nov. and Zhongshania guokunii sp. nov., gammaproteobacteria respectively isolated from coastal attached (fast) ice and surface seawater of the Antarctic.</title>
        <authorList>
            <person name="Li H.J."/>
            <person name="Zhang X.Y."/>
            <person name="Chen C.X."/>
            <person name="Zhang Y.J."/>
            <person name="Gao Z.M."/>
            <person name="Yu Y."/>
            <person name="Chen X.L."/>
            <person name="Chen B."/>
            <person name="Zhang Y.Z."/>
        </authorList>
    </citation>
    <scope>NUCLEOTIDE SEQUENCE [LARGE SCALE GENOMIC DNA]</scope>
    <source>
        <strain evidence="5 6">ZS6-22T</strain>
    </source>
</reference>
<protein>
    <submittedName>
        <fullName evidence="5">1-acyl-sn-glycerol-3-phosphate acyltransferase</fullName>
    </submittedName>
</protein>
<comment type="pathway">
    <text evidence="1">Lipid metabolism.</text>
</comment>
<evidence type="ECO:0000256" key="1">
    <source>
        <dbReference type="ARBA" id="ARBA00005189"/>
    </source>
</evidence>
<dbReference type="SMART" id="SM00563">
    <property type="entry name" value="PlsC"/>
    <property type="match status" value="1"/>
</dbReference>
<evidence type="ECO:0000313" key="6">
    <source>
        <dbReference type="Proteomes" id="UP001557485"/>
    </source>
</evidence>
<dbReference type="Pfam" id="PF01553">
    <property type="entry name" value="Acyltransferase"/>
    <property type="match status" value="1"/>
</dbReference>
<dbReference type="Proteomes" id="UP001557485">
    <property type="component" value="Unassembled WGS sequence"/>
</dbReference>
<dbReference type="SUPFAM" id="SSF69593">
    <property type="entry name" value="Glycerol-3-phosphate (1)-acyltransferase"/>
    <property type="match status" value="1"/>
</dbReference>
<accession>A0ABV3U9J5</accession>
<dbReference type="GO" id="GO:0016746">
    <property type="term" value="F:acyltransferase activity"/>
    <property type="evidence" value="ECO:0007669"/>
    <property type="project" value="UniProtKB-KW"/>
</dbReference>
<keyword evidence="6" id="KW-1185">Reference proteome</keyword>
<evidence type="ECO:0000313" key="5">
    <source>
        <dbReference type="EMBL" id="MEX1670130.1"/>
    </source>
</evidence>
<dbReference type="RefSeq" id="WP_368382497.1">
    <property type="nucleotide sequence ID" value="NZ_JBFRYA010000013.1"/>
</dbReference>
<gene>
    <name evidence="5" type="ORF">AB4876_14510</name>
</gene>
<sequence>MRLLSWQLPAEQPSPRKYVLIVAPHTSNWDFFLMVAVASGIGRQIRFMGKHQLFVGPLGVLLRWLGGVGVERGSQHNFVAQMADLFKETDDMVLIIAPEGTRSKVAQWKGGFYHIAAAAKVPVVAVGLDYAKKTVSLFAPYYPNVGFAEDVAEIQKFYRSITAKYPEQDSSHPGKE</sequence>
<comment type="caution">
    <text evidence="5">The sequence shown here is derived from an EMBL/GenBank/DDBJ whole genome shotgun (WGS) entry which is preliminary data.</text>
</comment>
<evidence type="ECO:0000259" key="4">
    <source>
        <dbReference type="SMART" id="SM00563"/>
    </source>
</evidence>
<dbReference type="PANTHER" id="PTHR10434:SF9">
    <property type="entry name" value="PHOSPHOLIPID_GLYCEROL ACYLTRANSFERASE DOMAIN-CONTAINING PROTEIN"/>
    <property type="match status" value="1"/>
</dbReference>
<dbReference type="InterPro" id="IPR002123">
    <property type="entry name" value="Plipid/glycerol_acylTrfase"/>
</dbReference>
<keyword evidence="2" id="KW-0808">Transferase</keyword>
<evidence type="ECO:0000256" key="2">
    <source>
        <dbReference type="ARBA" id="ARBA00022679"/>
    </source>
</evidence>
<dbReference type="PANTHER" id="PTHR10434">
    <property type="entry name" value="1-ACYL-SN-GLYCEROL-3-PHOSPHATE ACYLTRANSFERASE"/>
    <property type="match status" value="1"/>
</dbReference>